<dbReference type="InterPro" id="IPR036312">
    <property type="entry name" value="Bifun_inhib/LTP/seed_sf"/>
</dbReference>
<evidence type="ECO:0000256" key="5">
    <source>
        <dbReference type="ARBA" id="ARBA00022622"/>
    </source>
</evidence>
<proteinExistence type="inferred from homology"/>
<keyword evidence="9" id="KW-0325">Glycoprotein</keyword>
<keyword evidence="7" id="KW-0446">Lipid-binding</keyword>
<comment type="similarity">
    <text evidence="2">Belongs to the plant LTP family.</text>
</comment>
<dbReference type="PANTHER" id="PTHR33044">
    <property type="entry name" value="BIFUNCTIONAL INHIBITOR/LIPID-TRANSFER PROTEIN/SEED STORAGE 2S ALBUMIN SUPERFAMILY PROTEIN-RELATED"/>
    <property type="match status" value="1"/>
</dbReference>
<feature type="chain" id="PRO_5015680712" evidence="11">
    <location>
        <begin position="25"/>
        <end position="228"/>
    </location>
</feature>
<feature type="signal peptide" evidence="11">
    <location>
        <begin position="1"/>
        <end position="24"/>
    </location>
</feature>
<dbReference type="OrthoDB" id="911994at2759"/>
<organism evidence="13 14">
    <name type="scientific">Artemisia annua</name>
    <name type="common">Sweet wormwood</name>
    <dbReference type="NCBI Taxonomy" id="35608"/>
    <lineage>
        <taxon>Eukaryota</taxon>
        <taxon>Viridiplantae</taxon>
        <taxon>Streptophyta</taxon>
        <taxon>Embryophyta</taxon>
        <taxon>Tracheophyta</taxon>
        <taxon>Spermatophyta</taxon>
        <taxon>Magnoliopsida</taxon>
        <taxon>eudicotyledons</taxon>
        <taxon>Gunneridae</taxon>
        <taxon>Pentapetalae</taxon>
        <taxon>asterids</taxon>
        <taxon>campanulids</taxon>
        <taxon>Asterales</taxon>
        <taxon>Asteraceae</taxon>
        <taxon>Asteroideae</taxon>
        <taxon>Anthemideae</taxon>
        <taxon>Artemisiinae</taxon>
        <taxon>Artemisia</taxon>
    </lineage>
</organism>
<evidence type="ECO:0000256" key="9">
    <source>
        <dbReference type="ARBA" id="ARBA00023180"/>
    </source>
</evidence>
<reference evidence="13 14" key="1">
    <citation type="journal article" date="2018" name="Mol. Plant">
        <title>The genome of Artemisia annua provides insight into the evolution of Asteraceae family and artemisinin biosynthesis.</title>
        <authorList>
            <person name="Shen Q."/>
            <person name="Zhang L."/>
            <person name="Liao Z."/>
            <person name="Wang S."/>
            <person name="Yan T."/>
            <person name="Shi P."/>
            <person name="Liu M."/>
            <person name="Fu X."/>
            <person name="Pan Q."/>
            <person name="Wang Y."/>
            <person name="Lv Z."/>
            <person name="Lu X."/>
            <person name="Zhang F."/>
            <person name="Jiang W."/>
            <person name="Ma Y."/>
            <person name="Chen M."/>
            <person name="Hao X."/>
            <person name="Li L."/>
            <person name="Tang Y."/>
            <person name="Lv G."/>
            <person name="Zhou Y."/>
            <person name="Sun X."/>
            <person name="Brodelius P.E."/>
            <person name="Rose J.K.C."/>
            <person name="Tang K."/>
        </authorList>
    </citation>
    <scope>NUCLEOTIDE SEQUENCE [LARGE SCALE GENOMIC DNA]</scope>
    <source>
        <strain evidence="14">cv. Huhao1</strain>
        <tissue evidence="13">Leaf</tissue>
    </source>
</reference>
<evidence type="ECO:0000256" key="2">
    <source>
        <dbReference type="ARBA" id="ARBA00009748"/>
    </source>
</evidence>
<name>A0A2U1PJP0_ARTAN</name>
<protein>
    <submittedName>
        <fullName evidence="13">Non-specific lipid transfer protein GPI-anchored 2</fullName>
    </submittedName>
</protein>
<evidence type="ECO:0000256" key="7">
    <source>
        <dbReference type="ARBA" id="ARBA00023121"/>
    </source>
</evidence>
<dbReference type="InterPro" id="IPR000528">
    <property type="entry name" value="Plant_nsLTP"/>
</dbReference>
<dbReference type="EMBL" id="PKPP01001065">
    <property type="protein sequence ID" value="PWA85975.1"/>
    <property type="molecule type" value="Genomic_DNA"/>
</dbReference>
<comment type="caution">
    <text evidence="13">The sequence shown here is derived from an EMBL/GenBank/DDBJ whole genome shotgun (WGS) entry which is preliminary data.</text>
</comment>
<keyword evidence="10" id="KW-0449">Lipoprotein</keyword>
<keyword evidence="14" id="KW-1185">Reference proteome</keyword>
<dbReference type="SUPFAM" id="SSF47699">
    <property type="entry name" value="Bifunctional inhibitor/lipid-transfer protein/seed storage 2S albumin"/>
    <property type="match status" value="1"/>
</dbReference>
<dbReference type="GO" id="GO:0098552">
    <property type="term" value="C:side of membrane"/>
    <property type="evidence" value="ECO:0007669"/>
    <property type="project" value="UniProtKB-KW"/>
</dbReference>
<keyword evidence="5" id="KW-0472">Membrane</keyword>
<evidence type="ECO:0000256" key="11">
    <source>
        <dbReference type="SAM" id="SignalP"/>
    </source>
</evidence>
<evidence type="ECO:0000256" key="6">
    <source>
        <dbReference type="ARBA" id="ARBA00022729"/>
    </source>
</evidence>
<evidence type="ECO:0000256" key="8">
    <source>
        <dbReference type="ARBA" id="ARBA00023157"/>
    </source>
</evidence>
<dbReference type="SMART" id="SM00499">
    <property type="entry name" value="AAI"/>
    <property type="match status" value="1"/>
</dbReference>
<dbReference type="GO" id="GO:0006869">
    <property type="term" value="P:lipid transport"/>
    <property type="evidence" value="ECO:0007669"/>
    <property type="project" value="InterPro"/>
</dbReference>
<keyword evidence="4" id="KW-1003">Cell membrane</keyword>
<evidence type="ECO:0000313" key="14">
    <source>
        <dbReference type="Proteomes" id="UP000245207"/>
    </source>
</evidence>
<comment type="subcellular location">
    <subcellularLocation>
        <location evidence="1">Cell membrane</location>
        <topology evidence="1">Lipid-anchor</topology>
        <topology evidence="1">GPI-anchor</topology>
    </subcellularLocation>
</comment>
<keyword evidence="3" id="KW-0813">Transport</keyword>
<evidence type="ECO:0000256" key="3">
    <source>
        <dbReference type="ARBA" id="ARBA00022448"/>
    </source>
</evidence>
<dbReference type="Pfam" id="PF14368">
    <property type="entry name" value="LTP_2"/>
    <property type="match status" value="1"/>
</dbReference>
<dbReference type="Proteomes" id="UP000245207">
    <property type="component" value="Unassembled WGS sequence"/>
</dbReference>
<dbReference type="InterPro" id="IPR043325">
    <property type="entry name" value="LTSS"/>
</dbReference>
<feature type="domain" description="Bifunctional inhibitor/plant lipid transfer protein/seed storage helical" evidence="12">
    <location>
        <begin position="28"/>
        <end position="106"/>
    </location>
</feature>
<keyword evidence="5" id="KW-0336">GPI-anchor</keyword>
<dbReference type="STRING" id="35608.A0A2U1PJP0"/>
<dbReference type="GO" id="GO:0005886">
    <property type="term" value="C:plasma membrane"/>
    <property type="evidence" value="ECO:0007669"/>
    <property type="project" value="UniProtKB-SubCell"/>
</dbReference>
<sequence>MASKGTKLGLGLILVVMLWGETMAQSGCTTALISLSPCLAFVTSNSPSTPSSSCCSQLSNVVKSQPQCLCSLLNGGGPNLGISINQTAALSLPGACNVQTPPVSQCNDTKEVEHLFSINYQDKKWSPLHLCMTWSDIFLDQDYLRHKNQMVTLAFMHDMESSVGYDPLYRCLLPQQNMTSKSEKKGDQYFRFAKIMEKGMAMIEEELYYTVCQPGLNCVHRCGGIAHK</sequence>
<gene>
    <name evidence="13" type="ORF">CTI12_AA065050</name>
</gene>
<dbReference type="Gene3D" id="1.10.110.10">
    <property type="entry name" value="Plant lipid-transfer and hydrophobic proteins"/>
    <property type="match status" value="1"/>
</dbReference>
<dbReference type="PRINTS" id="PR00382">
    <property type="entry name" value="LIPIDTRNSFER"/>
</dbReference>
<evidence type="ECO:0000256" key="10">
    <source>
        <dbReference type="ARBA" id="ARBA00023288"/>
    </source>
</evidence>
<keyword evidence="8" id="KW-1015">Disulfide bond</keyword>
<evidence type="ECO:0000259" key="12">
    <source>
        <dbReference type="SMART" id="SM00499"/>
    </source>
</evidence>
<evidence type="ECO:0000256" key="4">
    <source>
        <dbReference type="ARBA" id="ARBA00022475"/>
    </source>
</evidence>
<dbReference type="GO" id="GO:0008289">
    <property type="term" value="F:lipid binding"/>
    <property type="evidence" value="ECO:0007669"/>
    <property type="project" value="UniProtKB-KW"/>
</dbReference>
<dbReference type="InterPro" id="IPR016140">
    <property type="entry name" value="Bifunc_inhib/LTP/seed_store"/>
</dbReference>
<dbReference type="CDD" id="cd00010">
    <property type="entry name" value="AAI_LTSS"/>
    <property type="match status" value="1"/>
</dbReference>
<evidence type="ECO:0000256" key="1">
    <source>
        <dbReference type="ARBA" id="ARBA00004609"/>
    </source>
</evidence>
<accession>A0A2U1PJP0</accession>
<evidence type="ECO:0000313" key="13">
    <source>
        <dbReference type="EMBL" id="PWA85975.1"/>
    </source>
</evidence>
<dbReference type="AlphaFoldDB" id="A0A2U1PJP0"/>
<keyword evidence="6 11" id="KW-0732">Signal</keyword>
<dbReference type="FunFam" id="1.10.110.10:FF:000001">
    <property type="entry name" value="Bifunctional inhibitor/lipid-transfer protein/seed storage 2S albumin superfamily protein"/>
    <property type="match status" value="1"/>
</dbReference>